<protein>
    <submittedName>
        <fullName evidence="4">Cysteine hydrolase</fullName>
    </submittedName>
</protein>
<dbReference type="Gene3D" id="3.40.50.850">
    <property type="entry name" value="Isochorismatase-like"/>
    <property type="match status" value="1"/>
</dbReference>
<evidence type="ECO:0000256" key="1">
    <source>
        <dbReference type="ARBA" id="ARBA00006336"/>
    </source>
</evidence>
<evidence type="ECO:0000259" key="3">
    <source>
        <dbReference type="Pfam" id="PF00857"/>
    </source>
</evidence>
<dbReference type="Proteomes" id="UP000824141">
    <property type="component" value="Unassembled WGS sequence"/>
</dbReference>
<comment type="caution">
    <text evidence="4">The sequence shown here is derived from an EMBL/GenBank/DDBJ whole genome shotgun (WGS) entry which is preliminary data.</text>
</comment>
<dbReference type="EMBL" id="DVJM01000181">
    <property type="protein sequence ID" value="HIS79426.1"/>
    <property type="molecule type" value="Genomic_DNA"/>
</dbReference>
<dbReference type="PANTHER" id="PTHR43540">
    <property type="entry name" value="PEROXYUREIDOACRYLATE/UREIDOACRYLATE AMIDOHYDROLASE-RELATED"/>
    <property type="match status" value="1"/>
</dbReference>
<dbReference type="InterPro" id="IPR000868">
    <property type="entry name" value="Isochorismatase-like_dom"/>
</dbReference>
<comment type="similarity">
    <text evidence="1">Belongs to the isochorismatase family.</text>
</comment>
<dbReference type="InterPro" id="IPR050272">
    <property type="entry name" value="Isochorismatase-like_hydrls"/>
</dbReference>
<dbReference type="AlphaFoldDB" id="A0A9D1FSW2"/>
<feature type="domain" description="Isochorismatase-like" evidence="3">
    <location>
        <begin position="4"/>
        <end position="171"/>
    </location>
</feature>
<dbReference type="SUPFAM" id="SSF52499">
    <property type="entry name" value="Isochorismatase-like hydrolases"/>
    <property type="match status" value="1"/>
</dbReference>
<reference evidence="4" key="1">
    <citation type="submission" date="2020-10" db="EMBL/GenBank/DDBJ databases">
        <authorList>
            <person name="Gilroy R."/>
        </authorList>
    </citation>
    <scope>NUCLEOTIDE SEQUENCE</scope>
    <source>
        <strain evidence="4">6086</strain>
    </source>
</reference>
<keyword evidence="2 4" id="KW-0378">Hydrolase</keyword>
<sequence>MKKLLVVVDYQNDFVNGSLGFPGAEALEETICEKIRAYQKAGNDVVCTLDTHGEDYSETQEGHKLPIPHCLRGTQGWELYGKTAELLKDCRKFEKPVFGSAGLFEFLRETPYSSIELCGLVSNICVISNAVLARTAQPEAEIVVDAACTASNDPALNEAVLRVLEGLQVTVLHHGS</sequence>
<reference evidence="4" key="2">
    <citation type="journal article" date="2021" name="PeerJ">
        <title>Extensive microbial diversity within the chicken gut microbiome revealed by metagenomics and culture.</title>
        <authorList>
            <person name="Gilroy R."/>
            <person name="Ravi A."/>
            <person name="Getino M."/>
            <person name="Pursley I."/>
            <person name="Horton D.L."/>
            <person name="Alikhan N.F."/>
            <person name="Baker D."/>
            <person name="Gharbi K."/>
            <person name="Hall N."/>
            <person name="Watson M."/>
            <person name="Adriaenssens E.M."/>
            <person name="Foster-Nyarko E."/>
            <person name="Jarju S."/>
            <person name="Secka A."/>
            <person name="Antonio M."/>
            <person name="Oren A."/>
            <person name="Chaudhuri R.R."/>
            <person name="La Ragione R."/>
            <person name="Hildebrand F."/>
            <person name="Pallen M.J."/>
        </authorList>
    </citation>
    <scope>NUCLEOTIDE SEQUENCE</scope>
    <source>
        <strain evidence="4">6086</strain>
    </source>
</reference>
<dbReference type="GO" id="GO:0016787">
    <property type="term" value="F:hydrolase activity"/>
    <property type="evidence" value="ECO:0007669"/>
    <property type="project" value="UniProtKB-KW"/>
</dbReference>
<evidence type="ECO:0000256" key="2">
    <source>
        <dbReference type="ARBA" id="ARBA00022801"/>
    </source>
</evidence>
<organism evidence="4 5">
    <name type="scientific">Candidatus Caccousia stercoris</name>
    <dbReference type="NCBI Taxonomy" id="2840723"/>
    <lineage>
        <taxon>Bacteria</taxon>
        <taxon>Bacillati</taxon>
        <taxon>Bacillota</taxon>
        <taxon>Clostridia</taxon>
        <taxon>Eubacteriales</taxon>
        <taxon>Oscillospiraceae</taxon>
        <taxon>Oscillospiraceae incertae sedis</taxon>
        <taxon>Candidatus Caccousia</taxon>
    </lineage>
</organism>
<name>A0A9D1FSW2_9FIRM</name>
<dbReference type="CDD" id="cd00431">
    <property type="entry name" value="cysteine_hydrolases"/>
    <property type="match status" value="1"/>
</dbReference>
<accession>A0A9D1FSW2</accession>
<dbReference type="InterPro" id="IPR036380">
    <property type="entry name" value="Isochorismatase-like_sf"/>
</dbReference>
<gene>
    <name evidence="4" type="ORF">IAD03_08655</name>
</gene>
<dbReference type="PANTHER" id="PTHR43540:SF6">
    <property type="entry name" value="ISOCHORISMATASE-LIKE DOMAIN-CONTAINING PROTEIN"/>
    <property type="match status" value="1"/>
</dbReference>
<evidence type="ECO:0000313" key="5">
    <source>
        <dbReference type="Proteomes" id="UP000824141"/>
    </source>
</evidence>
<proteinExistence type="inferred from homology"/>
<dbReference type="Pfam" id="PF00857">
    <property type="entry name" value="Isochorismatase"/>
    <property type="match status" value="1"/>
</dbReference>
<evidence type="ECO:0000313" key="4">
    <source>
        <dbReference type="EMBL" id="HIS79426.1"/>
    </source>
</evidence>